<evidence type="ECO:0000256" key="1">
    <source>
        <dbReference type="ARBA" id="ARBA00007435"/>
    </source>
</evidence>
<proteinExistence type="inferred from homology"/>
<comment type="caution">
    <text evidence="3">The sequence shown here is derived from an EMBL/GenBank/DDBJ whole genome shotgun (WGS) entry which is preliminary data.</text>
</comment>
<dbReference type="InterPro" id="IPR035901">
    <property type="entry name" value="GIY-YIG_endonuc_sf"/>
</dbReference>
<accession>A0ABV8AUE6</accession>
<dbReference type="Proteomes" id="UP001595805">
    <property type="component" value="Unassembled WGS sequence"/>
</dbReference>
<dbReference type="Pfam" id="PF01541">
    <property type="entry name" value="GIY-YIG"/>
    <property type="match status" value="1"/>
</dbReference>
<evidence type="ECO:0000259" key="2">
    <source>
        <dbReference type="PROSITE" id="PS50164"/>
    </source>
</evidence>
<dbReference type="CDD" id="cd10449">
    <property type="entry name" value="GIY-YIG_SLX1_like"/>
    <property type="match status" value="1"/>
</dbReference>
<gene>
    <name evidence="3" type="ORF">ACFOSV_13635</name>
</gene>
<dbReference type="RefSeq" id="WP_377906572.1">
    <property type="nucleotide sequence ID" value="NZ_JBHRZS010000007.1"/>
</dbReference>
<protein>
    <submittedName>
        <fullName evidence="3">GIY-YIG nuclease family protein</fullName>
    </submittedName>
</protein>
<dbReference type="EMBL" id="JBHRZS010000007">
    <property type="protein sequence ID" value="MFC3881230.1"/>
    <property type="molecule type" value="Genomic_DNA"/>
</dbReference>
<reference evidence="4" key="1">
    <citation type="journal article" date="2019" name="Int. J. Syst. Evol. Microbiol.">
        <title>The Global Catalogue of Microorganisms (GCM) 10K type strain sequencing project: providing services to taxonomists for standard genome sequencing and annotation.</title>
        <authorList>
            <consortium name="The Broad Institute Genomics Platform"/>
            <consortium name="The Broad Institute Genome Sequencing Center for Infectious Disease"/>
            <person name="Wu L."/>
            <person name="Ma J."/>
        </authorList>
    </citation>
    <scope>NUCLEOTIDE SEQUENCE [LARGE SCALE GENOMIC DNA]</scope>
    <source>
        <strain evidence="4">CCUG 60523</strain>
    </source>
</reference>
<name>A0ABV8AUE6_9BACT</name>
<dbReference type="Gene3D" id="3.40.1440.10">
    <property type="entry name" value="GIY-YIG endonuclease"/>
    <property type="match status" value="1"/>
</dbReference>
<keyword evidence="4" id="KW-1185">Reference proteome</keyword>
<dbReference type="PANTHER" id="PTHR34477:SF1">
    <property type="entry name" value="UPF0213 PROTEIN YHBQ"/>
    <property type="match status" value="1"/>
</dbReference>
<dbReference type="SUPFAM" id="SSF82771">
    <property type="entry name" value="GIY-YIG endonuclease"/>
    <property type="match status" value="1"/>
</dbReference>
<dbReference type="InterPro" id="IPR000305">
    <property type="entry name" value="GIY-YIG_endonuc"/>
</dbReference>
<dbReference type="PANTHER" id="PTHR34477">
    <property type="entry name" value="UPF0213 PROTEIN YHBQ"/>
    <property type="match status" value="1"/>
</dbReference>
<evidence type="ECO:0000313" key="4">
    <source>
        <dbReference type="Proteomes" id="UP001595805"/>
    </source>
</evidence>
<evidence type="ECO:0000313" key="3">
    <source>
        <dbReference type="EMBL" id="MFC3881230.1"/>
    </source>
</evidence>
<organism evidence="3 4">
    <name type="scientific">Algoriphagus namhaensis</name>
    <dbReference type="NCBI Taxonomy" id="915353"/>
    <lineage>
        <taxon>Bacteria</taxon>
        <taxon>Pseudomonadati</taxon>
        <taxon>Bacteroidota</taxon>
        <taxon>Cytophagia</taxon>
        <taxon>Cytophagales</taxon>
        <taxon>Cyclobacteriaceae</taxon>
        <taxon>Algoriphagus</taxon>
    </lineage>
</organism>
<dbReference type="InterPro" id="IPR050190">
    <property type="entry name" value="UPF0213_domain"/>
</dbReference>
<comment type="similarity">
    <text evidence="1">Belongs to the UPF0213 family.</text>
</comment>
<dbReference type="PROSITE" id="PS50164">
    <property type="entry name" value="GIY_YIG"/>
    <property type="match status" value="1"/>
</dbReference>
<sequence length="100" mass="11931">MSSFFVYVIYSPSRDKYYVGQTSDLDKRLEEHNSHFYSESYTSMSDDWILTKSLPCQDRALALKIEKHIKKNRSRKYVDDFVQYPSIGERLISKYSKNEQ</sequence>
<feature type="domain" description="GIY-YIG" evidence="2">
    <location>
        <begin position="2"/>
        <end position="79"/>
    </location>
</feature>